<accession>A0A4D7C859</accession>
<keyword evidence="2 4" id="KW-0808">Transferase</keyword>
<comment type="similarity">
    <text evidence="4">Belongs to the L/F-transferase family.</text>
</comment>
<dbReference type="InterPro" id="IPR016181">
    <property type="entry name" value="Acyl_CoA_acyltransferase"/>
</dbReference>
<dbReference type="GO" id="GO:0008914">
    <property type="term" value="F:leucyl-tRNA--protein transferase activity"/>
    <property type="evidence" value="ECO:0007669"/>
    <property type="project" value="UniProtKB-UniRule"/>
</dbReference>
<dbReference type="AlphaFoldDB" id="A0A4D7C859"/>
<dbReference type="GO" id="GO:0030163">
    <property type="term" value="P:protein catabolic process"/>
    <property type="evidence" value="ECO:0007669"/>
    <property type="project" value="UniProtKB-UniRule"/>
</dbReference>
<comment type="catalytic activity">
    <reaction evidence="4">
        <text>N-terminal L-lysyl-[protein] + L-leucyl-tRNA(Leu) = N-terminal L-leucyl-L-lysyl-[protein] + tRNA(Leu) + H(+)</text>
        <dbReference type="Rhea" id="RHEA:12340"/>
        <dbReference type="Rhea" id="RHEA-COMP:9613"/>
        <dbReference type="Rhea" id="RHEA-COMP:9622"/>
        <dbReference type="Rhea" id="RHEA-COMP:12670"/>
        <dbReference type="Rhea" id="RHEA-COMP:12671"/>
        <dbReference type="ChEBI" id="CHEBI:15378"/>
        <dbReference type="ChEBI" id="CHEBI:65249"/>
        <dbReference type="ChEBI" id="CHEBI:78442"/>
        <dbReference type="ChEBI" id="CHEBI:78494"/>
        <dbReference type="ChEBI" id="CHEBI:133043"/>
        <dbReference type="EC" id="2.3.2.6"/>
    </reaction>
</comment>
<name>A0A4D7C859_9SPHN</name>
<dbReference type="InterPro" id="IPR042203">
    <property type="entry name" value="Leu/Phe-tRNA_Trfase_C"/>
</dbReference>
<dbReference type="Gene3D" id="3.40.630.70">
    <property type="entry name" value="Leucyl/phenylalanyl-tRNA-protein transferase, C-terminal domain"/>
    <property type="match status" value="1"/>
</dbReference>
<proteinExistence type="inferred from homology"/>
<keyword evidence="1 4" id="KW-0963">Cytoplasm</keyword>
<reference evidence="6" key="1">
    <citation type="submission" date="2019-04" db="EMBL/GenBank/DDBJ databases">
        <title>Complete genome sequence of Sphingomonas sp. W1-2-3.</title>
        <authorList>
            <person name="Im W.T."/>
        </authorList>
    </citation>
    <scope>NUCLEOTIDE SEQUENCE [LARGE SCALE GENOMIC DNA]</scope>
    <source>
        <strain evidence="6">W1-2-3</strain>
    </source>
</reference>
<keyword evidence="3 4" id="KW-0012">Acyltransferase</keyword>
<evidence type="ECO:0000256" key="3">
    <source>
        <dbReference type="ARBA" id="ARBA00023315"/>
    </source>
</evidence>
<dbReference type="FunFam" id="3.40.630.70:FF:000001">
    <property type="entry name" value="Leucyl/phenylalanyl-tRNA--protein transferase"/>
    <property type="match status" value="1"/>
</dbReference>
<evidence type="ECO:0000256" key="1">
    <source>
        <dbReference type="ARBA" id="ARBA00022490"/>
    </source>
</evidence>
<dbReference type="EC" id="2.3.2.6" evidence="4"/>
<dbReference type="EMBL" id="CP039704">
    <property type="protein sequence ID" value="QCI80385.1"/>
    <property type="molecule type" value="Genomic_DNA"/>
</dbReference>
<dbReference type="RefSeq" id="WP_222873278.1">
    <property type="nucleotide sequence ID" value="NZ_CP039704.1"/>
</dbReference>
<comment type="function">
    <text evidence="4">Functions in the N-end rule pathway of protein degradation where it conjugates Leu, Phe and, less efficiently, Met from aminoacyl-tRNAs to the N-termini of proteins containing an N-terminal arginine or lysine.</text>
</comment>
<sequence>MLTPDLLLKAYAAGLFPMAEHRHAADIYWVEPKQRGVLPLDRLHISHSLAKIVRQDRFCVTSDRAFADVMRACAEPAPGRENTWINSVILDAYTELHRRGHAHSIECWLEGRLIGGLYGVSLGAAFFGESMFSRETDASKVALVHLVARLRFGGYRLLDTQFITEHLARMGAIEIGRDAYLRRLHLAVRESADFQRLERDYSPSAGAASGVLAAGVADEALGGALERALTVSGPLSGKRILQLLTQTA</sequence>
<evidence type="ECO:0000313" key="6">
    <source>
        <dbReference type="Proteomes" id="UP000298714"/>
    </source>
</evidence>
<dbReference type="Proteomes" id="UP000298714">
    <property type="component" value="Chromosome"/>
</dbReference>
<dbReference type="SUPFAM" id="SSF55729">
    <property type="entry name" value="Acyl-CoA N-acyltransferases (Nat)"/>
    <property type="match status" value="1"/>
</dbReference>
<evidence type="ECO:0000256" key="2">
    <source>
        <dbReference type="ARBA" id="ARBA00022679"/>
    </source>
</evidence>
<dbReference type="NCBIfam" id="TIGR00667">
    <property type="entry name" value="aat"/>
    <property type="match status" value="1"/>
</dbReference>
<dbReference type="KEGG" id="hgn:E6W36_15300"/>
<comment type="subcellular location">
    <subcellularLocation>
        <location evidence="4">Cytoplasm</location>
    </subcellularLocation>
</comment>
<comment type="catalytic activity">
    <reaction evidence="4">
        <text>L-phenylalanyl-tRNA(Phe) + an N-terminal L-alpha-aminoacyl-[protein] = an N-terminal L-phenylalanyl-L-alpha-aminoacyl-[protein] + tRNA(Phe)</text>
        <dbReference type="Rhea" id="RHEA:43632"/>
        <dbReference type="Rhea" id="RHEA-COMP:9668"/>
        <dbReference type="Rhea" id="RHEA-COMP:9699"/>
        <dbReference type="Rhea" id="RHEA-COMP:10636"/>
        <dbReference type="Rhea" id="RHEA-COMP:10637"/>
        <dbReference type="ChEBI" id="CHEBI:78442"/>
        <dbReference type="ChEBI" id="CHEBI:78531"/>
        <dbReference type="ChEBI" id="CHEBI:78597"/>
        <dbReference type="ChEBI" id="CHEBI:83561"/>
        <dbReference type="EC" id="2.3.2.6"/>
    </reaction>
</comment>
<dbReference type="PANTHER" id="PTHR30098:SF2">
    <property type="entry name" value="LEUCYL_PHENYLALANYL-TRNA--PROTEIN TRANSFERASE"/>
    <property type="match status" value="1"/>
</dbReference>
<gene>
    <name evidence="4" type="primary">aat</name>
    <name evidence="5" type="ORF">E6W36_15300</name>
</gene>
<organism evidence="5 6">
    <name type="scientific">Hankyongella ginsenosidimutans</name>
    <dbReference type="NCBI Taxonomy" id="1763828"/>
    <lineage>
        <taxon>Bacteria</taxon>
        <taxon>Pseudomonadati</taxon>
        <taxon>Pseudomonadota</taxon>
        <taxon>Alphaproteobacteria</taxon>
        <taxon>Sphingomonadales</taxon>
        <taxon>Sphingomonadaceae</taxon>
        <taxon>Hankyongella</taxon>
    </lineage>
</organism>
<keyword evidence="6" id="KW-1185">Reference proteome</keyword>
<comment type="catalytic activity">
    <reaction evidence="4">
        <text>N-terminal L-arginyl-[protein] + L-leucyl-tRNA(Leu) = N-terminal L-leucyl-L-arginyl-[protein] + tRNA(Leu) + H(+)</text>
        <dbReference type="Rhea" id="RHEA:50416"/>
        <dbReference type="Rhea" id="RHEA-COMP:9613"/>
        <dbReference type="Rhea" id="RHEA-COMP:9622"/>
        <dbReference type="Rhea" id="RHEA-COMP:12672"/>
        <dbReference type="Rhea" id="RHEA-COMP:12673"/>
        <dbReference type="ChEBI" id="CHEBI:15378"/>
        <dbReference type="ChEBI" id="CHEBI:64719"/>
        <dbReference type="ChEBI" id="CHEBI:78442"/>
        <dbReference type="ChEBI" id="CHEBI:78494"/>
        <dbReference type="ChEBI" id="CHEBI:133044"/>
        <dbReference type="EC" id="2.3.2.6"/>
    </reaction>
</comment>
<dbReference type="Pfam" id="PF03588">
    <property type="entry name" value="Leu_Phe_trans"/>
    <property type="match status" value="1"/>
</dbReference>
<dbReference type="PANTHER" id="PTHR30098">
    <property type="entry name" value="LEUCYL/PHENYLALANYL-TRNA--PROTEIN TRANSFERASE"/>
    <property type="match status" value="1"/>
</dbReference>
<dbReference type="HAMAP" id="MF_00688">
    <property type="entry name" value="Leu_Phe_trans"/>
    <property type="match status" value="1"/>
</dbReference>
<evidence type="ECO:0000256" key="4">
    <source>
        <dbReference type="HAMAP-Rule" id="MF_00688"/>
    </source>
</evidence>
<protein>
    <recommendedName>
        <fullName evidence="4">Leucyl/phenylalanyl-tRNA--protein transferase</fullName>
        <ecNumber evidence="4">2.3.2.6</ecNumber>
    </recommendedName>
    <alternativeName>
        <fullName evidence="4">L/F-transferase</fullName>
    </alternativeName>
    <alternativeName>
        <fullName evidence="4">Leucyltransferase</fullName>
    </alternativeName>
    <alternativeName>
        <fullName evidence="4">Phenyalanyltransferase</fullName>
    </alternativeName>
</protein>
<evidence type="ECO:0000313" key="5">
    <source>
        <dbReference type="EMBL" id="QCI80385.1"/>
    </source>
</evidence>
<dbReference type="InterPro" id="IPR004616">
    <property type="entry name" value="Leu/Phe-tRNA_Trfase"/>
</dbReference>
<dbReference type="GO" id="GO:0005737">
    <property type="term" value="C:cytoplasm"/>
    <property type="evidence" value="ECO:0007669"/>
    <property type="project" value="UniProtKB-SubCell"/>
</dbReference>